<dbReference type="InterPro" id="IPR050525">
    <property type="entry name" value="ECM_Assembly_Org"/>
</dbReference>
<reference evidence="4" key="1">
    <citation type="submission" date="2023-03" db="EMBL/GenBank/DDBJ databases">
        <authorList>
            <person name="Steffen K."/>
            <person name="Cardenas P."/>
        </authorList>
    </citation>
    <scope>NUCLEOTIDE SEQUENCE</scope>
</reference>
<proteinExistence type="predicted"/>
<accession>A0AA35RT02</accession>
<dbReference type="Gene3D" id="3.40.50.410">
    <property type="entry name" value="von Willebrand factor, type A domain"/>
    <property type="match status" value="1"/>
</dbReference>
<dbReference type="PROSITE" id="PS50234">
    <property type="entry name" value="VWFA"/>
    <property type="match status" value="1"/>
</dbReference>
<dbReference type="AlphaFoldDB" id="A0AA35RT02"/>
<evidence type="ECO:0000259" key="3">
    <source>
        <dbReference type="PROSITE" id="PS50234"/>
    </source>
</evidence>
<keyword evidence="5" id="KW-1185">Reference proteome</keyword>
<dbReference type="SUPFAM" id="SSF53300">
    <property type="entry name" value="vWA-like"/>
    <property type="match status" value="1"/>
</dbReference>
<feature type="domain" description="VWFA" evidence="3">
    <location>
        <begin position="198"/>
        <end position="383"/>
    </location>
</feature>
<dbReference type="Pfam" id="PF00092">
    <property type="entry name" value="VWA"/>
    <property type="match status" value="1"/>
</dbReference>
<dbReference type="EMBL" id="CASHTH010001601">
    <property type="protein sequence ID" value="CAI8017180.1"/>
    <property type="molecule type" value="Genomic_DNA"/>
</dbReference>
<keyword evidence="1 4" id="KW-0812">Transmembrane</keyword>
<dbReference type="PANTHER" id="PTHR24020:SF84">
    <property type="entry name" value="VWFA DOMAIN-CONTAINING PROTEIN"/>
    <property type="match status" value="1"/>
</dbReference>
<evidence type="ECO:0000313" key="4">
    <source>
        <dbReference type="EMBL" id="CAI8017180.1"/>
    </source>
</evidence>
<organism evidence="4 5">
    <name type="scientific">Geodia barretti</name>
    <name type="common">Barrett's horny sponge</name>
    <dbReference type="NCBI Taxonomy" id="519541"/>
    <lineage>
        <taxon>Eukaryota</taxon>
        <taxon>Metazoa</taxon>
        <taxon>Porifera</taxon>
        <taxon>Demospongiae</taxon>
        <taxon>Heteroscleromorpha</taxon>
        <taxon>Tetractinellida</taxon>
        <taxon>Astrophorina</taxon>
        <taxon>Geodiidae</taxon>
        <taxon>Geodia</taxon>
    </lineage>
</organism>
<evidence type="ECO:0000256" key="1">
    <source>
        <dbReference type="SAM" id="Phobius"/>
    </source>
</evidence>
<dbReference type="PRINTS" id="PR00453">
    <property type="entry name" value="VWFADOMAIN"/>
</dbReference>
<evidence type="ECO:0000313" key="5">
    <source>
        <dbReference type="Proteomes" id="UP001174909"/>
    </source>
</evidence>
<dbReference type="SMART" id="SM00327">
    <property type="entry name" value="VWA"/>
    <property type="match status" value="1"/>
</dbReference>
<name>A0AA35RT02_GEOBA</name>
<keyword evidence="2" id="KW-0732">Signal</keyword>
<dbReference type="InterPro" id="IPR002035">
    <property type="entry name" value="VWF_A"/>
</dbReference>
<feature type="chain" id="PRO_5041286105" evidence="2">
    <location>
        <begin position="25"/>
        <end position="566"/>
    </location>
</feature>
<evidence type="ECO:0000256" key="2">
    <source>
        <dbReference type="SAM" id="SignalP"/>
    </source>
</evidence>
<keyword evidence="1" id="KW-1133">Transmembrane helix</keyword>
<protein>
    <submittedName>
        <fullName evidence="4">Transmembrane cell adhesion receptor mua-3</fullName>
    </submittedName>
</protein>
<dbReference type="Proteomes" id="UP001174909">
    <property type="component" value="Unassembled WGS sequence"/>
</dbReference>
<feature type="signal peptide" evidence="2">
    <location>
        <begin position="1"/>
        <end position="24"/>
    </location>
</feature>
<dbReference type="PANTHER" id="PTHR24020">
    <property type="entry name" value="COLLAGEN ALPHA"/>
    <property type="match status" value="1"/>
</dbReference>
<feature type="transmembrane region" description="Helical" evidence="1">
    <location>
        <begin position="530"/>
        <end position="560"/>
    </location>
</feature>
<keyword evidence="1" id="KW-0472">Membrane</keyword>
<sequence>MFNMKRFSLMFGLLCATSLSTVLGVDLTIDEGGSGAEVVLATVTKIESSGIFCSSDKRVLRRIAFVETRDGADQLLEPNGGVWNVPMEAFSIIQRDPVLAVLRDEINSAFTTELAALGVERWEDLEWRDLTKPLLSGLAARLMISLAVERNGSLPTSSDVRGQALFWKAWYNTSGDVDKFVSDVEQLEKGESCTIKSDVIFVLDSSGSVGRENYREAVNFTFRFVEALDIGPEDNRVGVVIYSSHGHTIFNLNNYTEKGEMLEAIESIPYIDGGTNTADGLCLLLEGFSEENGARLSEGGVFRLAVVMTDGHSNRITSDCNYTSTIEAAEAVHDFSHPILVFAIGVTNGVNDEELKAIASRDDYITYLDNFNEYLFRETSDEQTYELCERATIPVEVGQQVGSLPRGGRVRYELQVPVDGVTVNLCVNIGTVLFYGSFTVPNPNSALYDYIKEVESRGGNTCGDVFIQPQVELSTINRVKRRANDRVSPINATTTANLYISLEGTGDQNMFVLETSVGDNTCPGDSNEEFPVIVITALTITGVIVLLSSATCVIVAICLYKKDQRD</sequence>
<comment type="caution">
    <text evidence="4">The sequence shown here is derived from an EMBL/GenBank/DDBJ whole genome shotgun (WGS) entry which is preliminary data.</text>
</comment>
<keyword evidence="4" id="KW-0675">Receptor</keyword>
<gene>
    <name evidence="4" type="ORF">GBAR_LOCUS10478</name>
</gene>
<dbReference type="InterPro" id="IPR036465">
    <property type="entry name" value="vWFA_dom_sf"/>
</dbReference>